<feature type="transmembrane region" description="Helical" evidence="1">
    <location>
        <begin position="148"/>
        <end position="170"/>
    </location>
</feature>
<dbReference type="InterPro" id="IPR049500">
    <property type="entry name" value="Peptidase_M50B-like"/>
</dbReference>
<dbReference type="Pfam" id="PF13398">
    <property type="entry name" value="Peptidase_M50B"/>
    <property type="match status" value="1"/>
</dbReference>
<dbReference type="Proteomes" id="UP001595816">
    <property type="component" value="Unassembled WGS sequence"/>
</dbReference>
<protein>
    <submittedName>
        <fullName evidence="2">M50 family metallopeptidase</fullName>
    </submittedName>
</protein>
<keyword evidence="1" id="KW-0472">Membrane</keyword>
<reference evidence="3" key="1">
    <citation type="journal article" date="2019" name="Int. J. Syst. Evol. Microbiol.">
        <title>The Global Catalogue of Microorganisms (GCM) 10K type strain sequencing project: providing services to taxonomists for standard genome sequencing and annotation.</title>
        <authorList>
            <consortium name="The Broad Institute Genomics Platform"/>
            <consortium name="The Broad Institute Genome Sequencing Center for Infectious Disease"/>
            <person name="Wu L."/>
            <person name="Ma J."/>
        </authorList>
    </citation>
    <scope>NUCLEOTIDE SEQUENCE [LARGE SCALE GENOMIC DNA]</scope>
    <source>
        <strain evidence="3">CGMCC 4.7289</strain>
    </source>
</reference>
<feature type="transmembrane region" description="Helical" evidence="1">
    <location>
        <begin position="79"/>
        <end position="99"/>
    </location>
</feature>
<keyword evidence="3" id="KW-1185">Reference proteome</keyword>
<organism evidence="2 3">
    <name type="scientific">Hamadaea flava</name>
    <dbReference type="NCBI Taxonomy" id="1742688"/>
    <lineage>
        <taxon>Bacteria</taxon>
        <taxon>Bacillati</taxon>
        <taxon>Actinomycetota</taxon>
        <taxon>Actinomycetes</taxon>
        <taxon>Micromonosporales</taxon>
        <taxon>Micromonosporaceae</taxon>
        <taxon>Hamadaea</taxon>
    </lineage>
</organism>
<name>A0ABV8LUM6_9ACTN</name>
<comment type="caution">
    <text evidence="2">The sequence shown here is derived from an EMBL/GenBank/DDBJ whole genome shotgun (WGS) entry which is preliminary data.</text>
</comment>
<dbReference type="RefSeq" id="WP_253761722.1">
    <property type="nucleotide sequence ID" value="NZ_JAMZDZ010000001.1"/>
</dbReference>
<evidence type="ECO:0000256" key="1">
    <source>
        <dbReference type="SAM" id="Phobius"/>
    </source>
</evidence>
<feature type="transmembrane region" description="Helical" evidence="1">
    <location>
        <begin position="106"/>
        <end position="128"/>
    </location>
</feature>
<accession>A0ABV8LUM6</accession>
<evidence type="ECO:0000313" key="3">
    <source>
        <dbReference type="Proteomes" id="UP001595816"/>
    </source>
</evidence>
<proteinExistence type="predicted"/>
<keyword evidence="1" id="KW-0812">Transmembrane</keyword>
<sequence length="183" mass="20804">MTDSDLPVWKLRRADLWWLLGYPVYQILGTIRHEGSHALVAKLEGADVTNFVFWPQTDLGRFTWGYTQWTGDTGWATDAAPYLCDLLWFVGFFFLLTRLPIRNHLVWLNLAIIGLLSPAVNSFWQWLAGIFGSDETDVAKWLDAWPDVVVHLYFVVTVTAYVIGIVAVTLRVPKQLLPEPAVA</sequence>
<evidence type="ECO:0000313" key="2">
    <source>
        <dbReference type="EMBL" id="MFC4134091.1"/>
    </source>
</evidence>
<keyword evidence="1" id="KW-1133">Transmembrane helix</keyword>
<dbReference type="EMBL" id="JBHSAY010000015">
    <property type="protein sequence ID" value="MFC4134091.1"/>
    <property type="molecule type" value="Genomic_DNA"/>
</dbReference>
<gene>
    <name evidence="2" type="ORF">ACFOZ4_26060</name>
</gene>